<dbReference type="InterPro" id="IPR008965">
    <property type="entry name" value="CBM2/CBM3_carb-bd_dom_sf"/>
</dbReference>
<dbReference type="SUPFAM" id="SSF49384">
    <property type="entry name" value="Carbohydrate-binding domain"/>
    <property type="match status" value="1"/>
</dbReference>
<proteinExistence type="predicted"/>
<feature type="transmembrane region" description="Helical" evidence="1">
    <location>
        <begin position="21"/>
        <end position="41"/>
    </location>
</feature>
<dbReference type="Proteomes" id="UP000176923">
    <property type="component" value="Unassembled WGS sequence"/>
</dbReference>
<dbReference type="GO" id="GO:0030246">
    <property type="term" value="F:carbohydrate binding"/>
    <property type="evidence" value="ECO:0007669"/>
    <property type="project" value="InterPro"/>
</dbReference>
<dbReference type="EMBL" id="MFJL01000034">
    <property type="protein sequence ID" value="OGG13906.1"/>
    <property type="molecule type" value="Genomic_DNA"/>
</dbReference>
<dbReference type="AlphaFoldDB" id="A0A1F5ZN27"/>
<dbReference type="CDD" id="cd08547">
    <property type="entry name" value="Type_II_cohesin"/>
    <property type="match status" value="1"/>
</dbReference>
<gene>
    <name evidence="3" type="ORF">A3D77_05175</name>
</gene>
<dbReference type="Pfam" id="PF00963">
    <property type="entry name" value="Cohesin"/>
    <property type="match status" value="1"/>
</dbReference>
<keyword evidence="1" id="KW-0472">Membrane</keyword>
<organism evidence="3 4">
    <name type="scientific">Candidatus Gottesmanbacteria bacterium RIFCSPHIGHO2_02_FULL_39_11</name>
    <dbReference type="NCBI Taxonomy" id="1798382"/>
    <lineage>
        <taxon>Bacteria</taxon>
        <taxon>Candidatus Gottesmaniibacteriota</taxon>
    </lineage>
</organism>
<evidence type="ECO:0000256" key="1">
    <source>
        <dbReference type="SAM" id="Phobius"/>
    </source>
</evidence>
<evidence type="ECO:0000313" key="4">
    <source>
        <dbReference type="Proteomes" id="UP000176923"/>
    </source>
</evidence>
<comment type="caution">
    <text evidence="3">The sequence shown here is derived from an EMBL/GenBank/DDBJ whole genome shotgun (WGS) entry which is preliminary data.</text>
</comment>
<reference evidence="3 4" key="1">
    <citation type="journal article" date="2016" name="Nat. Commun.">
        <title>Thousands of microbial genomes shed light on interconnected biogeochemical processes in an aquifer system.</title>
        <authorList>
            <person name="Anantharaman K."/>
            <person name="Brown C.T."/>
            <person name="Hug L.A."/>
            <person name="Sharon I."/>
            <person name="Castelle C.J."/>
            <person name="Probst A.J."/>
            <person name="Thomas B.C."/>
            <person name="Singh A."/>
            <person name="Wilkins M.J."/>
            <person name="Karaoz U."/>
            <person name="Brodie E.L."/>
            <person name="Williams K.H."/>
            <person name="Hubbard S.S."/>
            <person name="Banfield J.F."/>
        </authorList>
    </citation>
    <scope>NUCLEOTIDE SEQUENCE [LARGE SCALE GENOMIC DNA]</scope>
</reference>
<dbReference type="STRING" id="1798382.A3D77_05175"/>
<feature type="domain" description="Cohesin" evidence="2">
    <location>
        <begin position="76"/>
        <end position="201"/>
    </location>
</feature>
<dbReference type="Gene3D" id="2.60.40.680">
    <property type="match status" value="1"/>
</dbReference>
<dbReference type="GO" id="GO:0000272">
    <property type="term" value="P:polysaccharide catabolic process"/>
    <property type="evidence" value="ECO:0007669"/>
    <property type="project" value="InterPro"/>
</dbReference>
<keyword evidence="1" id="KW-1133">Transmembrane helix</keyword>
<sequence>MENNSSRIVREFLSLSKYKKIAAILILVICLGAGVGIPFIIEKSNVSPPKTPPQIKEVPQNITPTVSVPISASLKLSSDKTNYKMGDNVMISINLDSGTYGIGAADFIIDFDPKVLKPTLITIGNYFKVIANQSIQSNFVKISSLAEVTETDINFPSGKGLVATIQFDILSQSTQSAITIDKEKTIIASNGKNILDKTEDVTISVNP</sequence>
<name>A0A1F5ZN27_9BACT</name>
<evidence type="ECO:0000259" key="2">
    <source>
        <dbReference type="Pfam" id="PF00963"/>
    </source>
</evidence>
<dbReference type="InterPro" id="IPR002102">
    <property type="entry name" value="Cohesin_dom"/>
</dbReference>
<evidence type="ECO:0000313" key="3">
    <source>
        <dbReference type="EMBL" id="OGG13906.1"/>
    </source>
</evidence>
<keyword evidence="1" id="KW-0812">Transmembrane</keyword>
<protein>
    <recommendedName>
        <fullName evidence="2">Cohesin domain-containing protein</fullName>
    </recommendedName>
</protein>
<accession>A0A1F5ZN27</accession>